<proteinExistence type="predicted"/>
<dbReference type="PANTHER" id="PTHR37048">
    <property type="entry name" value="QUESTIONABLE PROTEIN"/>
    <property type="match status" value="1"/>
</dbReference>
<keyword evidence="3" id="KW-1185">Reference proteome</keyword>
<comment type="caution">
    <text evidence="2">The sequence shown here is derived from an EMBL/GenBank/DDBJ whole genome shotgun (WGS) entry which is preliminary data.</text>
</comment>
<name>A0ABQ0G298_9PEZI</name>
<dbReference type="Proteomes" id="UP001628179">
    <property type="component" value="Unassembled WGS sequence"/>
</dbReference>
<dbReference type="EMBL" id="BAAFSV010000001">
    <property type="protein sequence ID" value="GAB1311886.1"/>
    <property type="molecule type" value="Genomic_DNA"/>
</dbReference>
<organism evidence="2 3">
    <name type="scientific">Madurella fahalii</name>
    <dbReference type="NCBI Taxonomy" id="1157608"/>
    <lineage>
        <taxon>Eukaryota</taxon>
        <taxon>Fungi</taxon>
        <taxon>Dikarya</taxon>
        <taxon>Ascomycota</taxon>
        <taxon>Pezizomycotina</taxon>
        <taxon>Sordariomycetes</taxon>
        <taxon>Sordariomycetidae</taxon>
        <taxon>Sordariales</taxon>
        <taxon>Sordariales incertae sedis</taxon>
        <taxon>Madurella</taxon>
    </lineage>
</organism>
<accession>A0ABQ0G298</accession>
<protein>
    <submittedName>
        <fullName evidence="2">Uncharacterized protein</fullName>
    </submittedName>
</protein>
<dbReference type="RefSeq" id="XP_070913619.1">
    <property type="nucleotide sequence ID" value="XM_071057518.1"/>
</dbReference>
<sequence length="256" mass="28829">MWLPRRDGLHNHSELPSGCYEHPVVVLSPQASAADKVVILILTSFGETDVITKFPNNRRLRCAYLPIHTASPHPDTDLQLHLEKPAVLRRKTYANTREKHTVPLDILRAYNRQDLRTRYALTSDSYKQLIQHTDFLVPVYSLPSGLLRLDNDDEGGIISINISAPDVRQTSPVPQLGRPATPPRLAYGTILPEPPRPSGPVPEPHRPTHGFSYIPPRLARPAQRRPCQRLTRCRAIIHALVRDIILVVLDIPPSRS</sequence>
<feature type="region of interest" description="Disordered" evidence="1">
    <location>
        <begin position="192"/>
        <end position="216"/>
    </location>
</feature>
<dbReference type="PANTHER" id="PTHR37048:SF2">
    <property type="entry name" value="QUESTIONABLE PROTEIN"/>
    <property type="match status" value="1"/>
</dbReference>
<dbReference type="GeneID" id="98172841"/>
<reference evidence="2 3" key="1">
    <citation type="submission" date="2024-09" db="EMBL/GenBank/DDBJ databases">
        <title>Itraconazole resistance in Madurella fahalii resulting from another homologue of gene encoding cytochrome P450 14-alpha sterol demethylase (CYP51).</title>
        <authorList>
            <person name="Yoshioka I."/>
            <person name="Fahal A.H."/>
            <person name="Kaneko S."/>
            <person name="Yaguchi T."/>
        </authorList>
    </citation>
    <scope>NUCLEOTIDE SEQUENCE [LARGE SCALE GENOMIC DNA]</scope>
    <source>
        <strain evidence="2 3">IFM 68171</strain>
    </source>
</reference>
<feature type="compositionally biased region" description="Pro residues" evidence="1">
    <location>
        <begin position="192"/>
        <end position="202"/>
    </location>
</feature>
<evidence type="ECO:0000313" key="2">
    <source>
        <dbReference type="EMBL" id="GAB1311886.1"/>
    </source>
</evidence>
<evidence type="ECO:0000256" key="1">
    <source>
        <dbReference type="SAM" id="MobiDB-lite"/>
    </source>
</evidence>
<evidence type="ECO:0000313" key="3">
    <source>
        <dbReference type="Proteomes" id="UP001628179"/>
    </source>
</evidence>
<gene>
    <name evidence="2" type="ORF">MFIFM68171_02096</name>
</gene>